<organism evidence="2 3">
    <name type="scientific">Phytophthora nicotianae P1569</name>
    <dbReference type="NCBI Taxonomy" id="1317065"/>
    <lineage>
        <taxon>Eukaryota</taxon>
        <taxon>Sar</taxon>
        <taxon>Stramenopiles</taxon>
        <taxon>Oomycota</taxon>
        <taxon>Peronosporomycetes</taxon>
        <taxon>Peronosporales</taxon>
        <taxon>Peronosporaceae</taxon>
        <taxon>Phytophthora</taxon>
    </lineage>
</organism>
<dbReference type="AlphaFoldDB" id="V9E2F6"/>
<feature type="region of interest" description="Disordered" evidence="1">
    <location>
        <begin position="1"/>
        <end position="98"/>
    </location>
</feature>
<keyword evidence="3" id="KW-1185">Reference proteome</keyword>
<protein>
    <submittedName>
        <fullName evidence="2">Uncharacterized protein</fullName>
    </submittedName>
</protein>
<name>V9E2F6_PHYNI</name>
<dbReference type="HOGENOM" id="CLU_1362758_0_0_1"/>
<dbReference type="OrthoDB" id="127263at2759"/>
<dbReference type="Proteomes" id="UP000018721">
    <property type="component" value="Unassembled WGS sequence"/>
</dbReference>
<gene>
    <name evidence="2" type="ORF">F443_20018</name>
</gene>
<evidence type="ECO:0000313" key="3">
    <source>
        <dbReference type="Proteomes" id="UP000018721"/>
    </source>
</evidence>
<dbReference type="EMBL" id="ANIZ01003486">
    <property type="protein sequence ID" value="ETI33300.1"/>
    <property type="molecule type" value="Genomic_DNA"/>
</dbReference>
<proteinExistence type="predicted"/>
<reference evidence="2 3" key="1">
    <citation type="submission" date="2013-11" db="EMBL/GenBank/DDBJ databases">
        <title>The Genome Sequence of Phytophthora parasitica P1569.</title>
        <authorList>
            <consortium name="The Broad Institute Genomics Platform"/>
            <person name="Russ C."/>
            <person name="Tyler B."/>
            <person name="Panabieres F."/>
            <person name="Shan W."/>
            <person name="Tripathy S."/>
            <person name="Grunwald N."/>
            <person name="Machado M."/>
            <person name="Johnson C.S."/>
            <person name="Arredondo F."/>
            <person name="Hong C."/>
            <person name="Coffey M."/>
            <person name="Young S.K."/>
            <person name="Zeng Q."/>
            <person name="Gargeya S."/>
            <person name="Fitzgerald M."/>
            <person name="Abouelleil A."/>
            <person name="Alvarado L."/>
            <person name="Chapman S.B."/>
            <person name="Gainer-Dewar J."/>
            <person name="Goldberg J."/>
            <person name="Griggs A."/>
            <person name="Gujja S."/>
            <person name="Hansen M."/>
            <person name="Howarth C."/>
            <person name="Imamovic A."/>
            <person name="Ireland A."/>
            <person name="Larimer J."/>
            <person name="McCowan C."/>
            <person name="Murphy C."/>
            <person name="Pearson M."/>
            <person name="Poon T.W."/>
            <person name="Priest M."/>
            <person name="Roberts A."/>
            <person name="Saif S."/>
            <person name="Shea T."/>
            <person name="Sykes S."/>
            <person name="Wortman J."/>
            <person name="Nusbaum C."/>
            <person name="Birren B."/>
        </authorList>
    </citation>
    <scope>NUCLEOTIDE SEQUENCE [LARGE SCALE GENOMIC DNA]</scope>
    <source>
        <strain evidence="2 3">P1569</strain>
    </source>
</reference>
<accession>V9E2F6</accession>
<dbReference type="eggNOG" id="ENOG502RVR0">
    <property type="taxonomic scope" value="Eukaryota"/>
</dbReference>
<feature type="compositionally biased region" description="Polar residues" evidence="1">
    <location>
        <begin position="52"/>
        <end position="80"/>
    </location>
</feature>
<evidence type="ECO:0000256" key="1">
    <source>
        <dbReference type="SAM" id="MobiDB-lite"/>
    </source>
</evidence>
<evidence type="ECO:0000313" key="2">
    <source>
        <dbReference type="EMBL" id="ETI33300.1"/>
    </source>
</evidence>
<comment type="caution">
    <text evidence="2">The sequence shown here is derived from an EMBL/GenBank/DDBJ whole genome shotgun (WGS) entry which is preliminary data.</text>
</comment>
<sequence>MVVSVGSDAADTARSDENQDGANEQEIPVASSVETLFTTSTRKDETEEEDNSSTGGESNAKTTTGSQASGRSSTPTSIVQIPSKKRRRRTSDDEYSPLVPLKRAQLTQNREIQLMELEVRKRQVSLQEKEMEVRQLQLQNETRATEAKIAEANAQTAKLLHESQHWRLQRKVSLLLERKKLLDEGVPIDDIDALLPLSSDL</sequence>